<comment type="caution">
    <text evidence="1">The sequence shown here is derived from an EMBL/GenBank/DDBJ whole genome shotgun (WGS) entry which is preliminary data.</text>
</comment>
<protein>
    <submittedName>
        <fullName evidence="1">Uncharacterized protein</fullName>
    </submittedName>
</protein>
<name>A0AAP4EE35_CLOPF</name>
<organism evidence="1 2">
    <name type="scientific">Clostridium perfringens</name>
    <dbReference type="NCBI Taxonomy" id="1502"/>
    <lineage>
        <taxon>Bacteria</taxon>
        <taxon>Bacillati</taxon>
        <taxon>Bacillota</taxon>
        <taxon>Clostridia</taxon>
        <taxon>Eubacteriales</taxon>
        <taxon>Clostridiaceae</taxon>
        <taxon>Clostridium</taxon>
    </lineage>
</organism>
<sequence length="135" mass="15667">MFERGSLICIDEKTYIQGISINQVFDLIDKKLIIKEDENIETLINRSELEKLCKNSLFKLREKNCIDIGDYIIFKVDQHTILSGIVYSKSCNGDINIIGDNSNSYFIFNLSRGNQELIKHIPNYNLKQIISYNLK</sequence>
<dbReference type="AlphaFoldDB" id="A0AAP4EE35"/>
<dbReference type="EMBL" id="JARVUX010000002">
    <property type="protein sequence ID" value="MDH2335795.1"/>
    <property type="molecule type" value="Genomic_DNA"/>
</dbReference>
<gene>
    <name evidence="1" type="ORF">QDQ28_06300</name>
</gene>
<proteinExistence type="predicted"/>
<dbReference type="RefSeq" id="WP_221372688.1">
    <property type="nucleotide sequence ID" value="NZ_JAHLFZ010000002.1"/>
</dbReference>
<evidence type="ECO:0000313" key="1">
    <source>
        <dbReference type="EMBL" id="MDH2335795.1"/>
    </source>
</evidence>
<accession>A0AAP4EE35</accession>
<evidence type="ECO:0000313" key="2">
    <source>
        <dbReference type="Proteomes" id="UP001222958"/>
    </source>
</evidence>
<reference evidence="1" key="1">
    <citation type="submission" date="2023-04" db="EMBL/GenBank/DDBJ databases">
        <title>Epidemiological investigation of Clostridium perfringens isolated from cattle.</title>
        <authorList>
            <person name="Tian R."/>
        </authorList>
    </citation>
    <scope>NUCLEOTIDE SEQUENCE</scope>
    <source>
        <strain evidence="1">ZWCP172</strain>
    </source>
</reference>
<dbReference type="Proteomes" id="UP001222958">
    <property type="component" value="Unassembled WGS sequence"/>
</dbReference>